<reference evidence="3" key="1">
    <citation type="journal article" date="2019" name="Mol. Biol. Evol.">
        <title>Blast fungal genomes show frequent chromosomal changes, gene gains and losses, and effector gene turnover.</title>
        <authorList>
            <person name="Gomez Luciano L.B."/>
            <person name="Jason Tsai I."/>
            <person name="Chuma I."/>
            <person name="Tosa Y."/>
            <person name="Chen Y.H."/>
            <person name="Li J.Y."/>
            <person name="Li M.Y."/>
            <person name="Jade Lu M.Y."/>
            <person name="Nakayashiki H."/>
            <person name="Li W.H."/>
        </authorList>
    </citation>
    <scope>NUCLEOTIDE SEQUENCE</scope>
    <source>
        <strain evidence="3">NI907</strain>
    </source>
</reference>
<protein>
    <submittedName>
        <fullName evidence="3">Uncharacterized protein</fullName>
    </submittedName>
</protein>
<reference evidence="3" key="3">
    <citation type="submission" date="2025-08" db="UniProtKB">
        <authorList>
            <consortium name="RefSeq"/>
        </authorList>
    </citation>
    <scope>IDENTIFICATION</scope>
    <source>
        <strain evidence="3">NI907</strain>
    </source>
</reference>
<keyword evidence="2" id="KW-1185">Reference proteome</keyword>
<gene>
    <name evidence="3" type="ORF">PgNI_09521</name>
</gene>
<organism evidence="2 3">
    <name type="scientific">Pyricularia grisea</name>
    <name type="common">Crabgrass-specific blast fungus</name>
    <name type="synonym">Magnaporthe grisea</name>
    <dbReference type="NCBI Taxonomy" id="148305"/>
    <lineage>
        <taxon>Eukaryota</taxon>
        <taxon>Fungi</taxon>
        <taxon>Dikarya</taxon>
        <taxon>Ascomycota</taxon>
        <taxon>Pezizomycotina</taxon>
        <taxon>Sordariomycetes</taxon>
        <taxon>Sordariomycetidae</taxon>
        <taxon>Magnaporthales</taxon>
        <taxon>Pyriculariaceae</taxon>
        <taxon>Pyricularia</taxon>
    </lineage>
</organism>
<evidence type="ECO:0000313" key="3">
    <source>
        <dbReference type="RefSeq" id="XP_030978193.1"/>
    </source>
</evidence>
<proteinExistence type="predicted"/>
<dbReference type="AlphaFoldDB" id="A0A6P8ATF5"/>
<dbReference type="Proteomes" id="UP000515153">
    <property type="component" value="Unplaced"/>
</dbReference>
<evidence type="ECO:0000313" key="2">
    <source>
        <dbReference type="Proteomes" id="UP000515153"/>
    </source>
</evidence>
<evidence type="ECO:0000256" key="1">
    <source>
        <dbReference type="SAM" id="MobiDB-lite"/>
    </source>
</evidence>
<dbReference type="RefSeq" id="XP_030978193.1">
    <property type="nucleotide sequence ID" value="XM_031129503.1"/>
</dbReference>
<dbReference type="GeneID" id="41964411"/>
<dbReference type="KEGG" id="pgri:PgNI_09521"/>
<name>A0A6P8ATF5_PYRGI</name>
<accession>A0A6P8ATF5</accession>
<feature type="region of interest" description="Disordered" evidence="1">
    <location>
        <begin position="51"/>
        <end position="96"/>
    </location>
</feature>
<sequence length="171" mass="18554">MQETRNPEAIREPNSVYEASSMKWSITQHGGECAPPCASQETGTVRVVVVTSPSQGSRAREPWPRESPIALQARDGDGWGQASPRRDLSSSENTPLGHKKSNILAFLTLASMGDSATARSHMLLFFPTLEGGAQQKIDQPVDHDGKLCSRSNQSSVGHPVLGSVIRDRIYD</sequence>
<reference evidence="3" key="2">
    <citation type="submission" date="2019-10" db="EMBL/GenBank/DDBJ databases">
        <authorList>
            <consortium name="NCBI Genome Project"/>
        </authorList>
    </citation>
    <scope>NUCLEOTIDE SEQUENCE</scope>
    <source>
        <strain evidence="3">NI907</strain>
    </source>
</reference>